<evidence type="ECO:0000313" key="4">
    <source>
        <dbReference type="EMBL" id="CAF4037556.1"/>
    </source>
</evidence>
<feature type="compositionally biased region" description="Basic residues" evidence="2">
    <location>
        <begin position="477"/>
        <end position="499"/>
    </location>
</feature>
<evidence type="ECO:0000313" key="3">
    <source>
        <dbReference type="EMBL" id="CAF1378493.1"/>
    </source>
</evidence>
<dbReference type="AlphaFoldDB" id="A0A815J777"/>
<dbReference type="Proteomes" id="UP000663860">
    <property type="component" value="Unassembled WGS sequence"/>
</dbReference>
<keyword evidence="1" id="KW-0175">Coiled coil</keyword>
<reference evidence="3" key="1">
    <citation type="submission" date="2021-02" db="EMBL/GenBank/DDBJ databases">
        <authorList>
            <person name="Nowell W R."/>
        </authorList>
    </citation>
    <scope>NUCLEOTIDE SEQUENCE</scope>
</reference>
<name>A0A815J777_9BILA</name>
<proteinExistence type="predicted"/>
<evidence type="ECO:0000313" key="5">
    <source>
        <dbReference type="Proteomes" id="UP000663860"/>
    </source>
</evidence>
<dbReference type="EMBL" id="CAJOBB010003379">
    <property type="protein sequence ID" value="CAF4037556.1"/>
    <property type="molecule type" value="Genomic_DNA"/>
</dbReference>
<protein>
    <submittedName>
        <fullName evidence="3">Uncharacterized protein</fullName>
    </submittedName>
</protein>
<sequence length="576" mass="67579">MSNSNHSTSHSQYARETTRTHPEAFHVRSTYYDTIFVNYDTSMDILNKLLMHVNICNQYSIDTESDQRNNLLALIQINSIPIEEKSIVILFELNHFPDLNSTRQGNEIYAWGDMGLELQQARQLLTWPITAELINIQLRFAGWYSWARSLCREMGLSHHNDVNNDSCSCHPPSPYKVNELWSLQKAFLYIFNLFIDKTYQRSNWSSSLSSKSSLSSEQQQNMIHYAVHDVLAVTYLIRPVLERWSFIKLKHRMVNEIFISFEKIQMPSPPPSTTIQKKNKIKNINWDIESISSDDEVYVNQLVDTTAGDGYDPVDDTVVLELNELIELNETNDEQELNETNDEQELNELELNELDDEQKLNGLNDEQNYDNLEQISDDDGDEIYLNQLIDPVNNNELAGEVKQLVAGGEDYELVAGGEDYELVAGGEDYELVAGGEDYQLADELNTEEVLATQDVQDINDDQQIESNEPAQYQRKSSYQRRSRSAKMRHNRKHARQQKKHRFDHQIRRKFYHRFKSFMIRRILRLYQIPFVHMKKDQDDVVVGLRNEDIRRQADHDLATTIFHRRSFYYYKNKYQW</sequence>
<evidence type="ECO:0000256" key="2">
    <source>
        <dbReference type="SAM" id="MobiDB-lite"/>
    </source>
</evidence>
<feature type="region of interest" description="Disordered" evidence="2">
    <location>
        <begin position="460"/>
        <end position="499"/>
    </location>
</feature>
<dbReference type="Proteomes" id="UP000663868">
    <property type="component" value="Unassembled WGS sequence"/>
</dbReference>
<gene>
    <name evidence="3" type="ORF">IZO911_LOCUS38271</name>
    <name evidence="4" type="ORF">KXQ929_LOCUS30688</name>
</gene>
<organism evidence="3 5">
    <name type="scientific">Adineta steineri</name>
    <dbReference type="NCBI Taxonomy" id="433720"/>
    <lineage>
        <taxon>Eukaryota</taxon>
        <taxon>Metazoa</taxon>
        <taxon>Spiralia</taxon>
        <taxon>Gnathifera</taxon>
        <taxon>Rotifera</taxon>
        <taxon>Eurotatoria</taxon>
        <taxon>Bdelloidea</taxon>
        <taxon>Adinetida</taxon>
        <taxon>Adinetidae</taxon>
        <taxon>Adineta</taxon>
    </lineage>
</organism>
<comment type="caution">
    <text evidence="3">The sequence shown here is derived from an EMBL/GenBank/DDBJ whole genome shotgun (WGS) entry which is preliminary data.</text>
</comment>
<accession>A0A815J777</accession>
<evidence type="ECO:0000256" key="1">
    <source>
        <dbReference type="SAM" id="Coils"/>
    </source>
</evidence>
<dbReference type="EMBL" id="CAJNOE010001040">
    <property type="protein sequence ID" value="CAF1378493.1"/>
    <property type="molecule type" value="Genomic_DNA"/>
</dbReference>
<feature type="coiled-coil region" evidence="1">
    <location>
        <begin position="332"/>
        <end position="366"/>
    </location>
</feature>